<dbReference type="InterPro" id="IPR044855">
    <property type="entry name" value="CoA-Trfase_III_dom3_sf"/>
</dbReference>
<reference evidence="2" key="1">
    <citation type="submission" date="2017-11" db="EMBL/GenBank/DDBJ databases">
        <authorList>
            <person name="Kuznetsova I."/>
            <person name="Sazanova A."/>
            <person name="Chirak E."/>
            <person name="Safronova V."/>
            <person name="Willems A."/>
        </authorList>
    </citation>
    <scope>NUCLEOTIDE SEQUENCE [LARGE SCALE GENOMIC DNA]</scope>
    <source>
        <strain evidence="2">CCBAU 03422</strain>
    </source>
</reference>
<dbReference type="InterPro" id="IPR050509">
    <property type="entry name" value="CoA-transferase_III"/>
</dbReference>
<sequence>MGVLKGVKIVEMVGLGPGPFCGMLLADLGADVIAVERPAAGAGSPRPWELCSRGKRSIILDIKKPGAVETFLELIDGADALIEGMRPGVMERLGLGPDVCLARRPSLVYGRMTGWGQYGPLSQAAGHDANYVALSGALWLATQPGQRPDAPPGLLGDVAGGALYLAIGILAGILRARQDGQGQIVDAAMLDGAAHMLNFAISFLPDHYGGSFDKARPAALGMHWDRPYLCADGGWIVVQAVEPQFYAELIRRLGLDQDQRFVNDQRNPDAWASLGDELSALFKTKSRAEWTRLLEGTDTCFSPVLAPEEAAAHPHNIARDIYKTVDGVLQTAPAPRFSVTPSGELVSVPARGAHTKEVLAELQQNGTYGRSHRRIRKGT</sequence>
<name>A0A2P7AQR6_9HYPH</name>
<accession>A0A2P7AQR6</accession>
<dbReference type="Gene3D" id="3.40.50.10540">
    <property type="entry name" value="Crotonobetainyl-coa:carnitine coa-transferase, domain 1"/>
    <property type="match status" value="1"/>
</dbReference>
<dbReference type="Proteomes" id="UP000241764">
    <property type="component" value="Unassembled WGS sequence"/>
</dbReference>
<organism evidence="1 2">
    <name type="scientific">Phyllobacterium sophorae</name>
    <dbReference type="NCBI Taxonomy" id="1520277"/>
    <lineage>
        <taxon>Bacteria</taxon>
        <taxon>Pseudomonadati</taxon>
        <taxon>Pseudomonadota</taxon>
        <taxon>Alphaproteobacteria</taxon>
        <taxon>Hyphomicrobiales</taxon>
        <taxon>Phyllobacteriaceae</taxon>
        <taxon>Phyllobacterium</taxon>
    </lineage>
</organism>
<dbReference type="RefSeq" id="WP_106667591.1">
    <property type="nucleotide sequence ID" value="NZ_PGGM01000021.1"/>
</dbReference>
<keyword evidence="2" id="KW-1185">Reference proteome</keyword>
<keyword evidence="1" id="KW-0808">Transferase</keyword>
<dbReference type="GO" id="GO:0016740">
    <property type="term" value="F:transferase activity"/>
    <property type="evidence" value="ECO:0007669"/>
    <property type="project" value="UniProtKB-KW"/>
</dbReference>
<dbReference type="Gene3D" id="3.30.1540.10">
    <property type="entry name" value="formyl-coa transferase, domain 3"/>
    <property type="match status" value="1"/>
</dbReference>
<dbReference type="PANTHER" id="PTHR48228:SF5">
    <property type="entry name" value="ALPHA-METHYLACYL-COA RACEMASE"/>
    <property type="match status" value="1"/>
</dbReference>
<dbReference type="PANTHER" id="PTHR48228">
    <property type="entry name" value="SUCCINYL-COA--D-CITRAMALATE COA-TRANSFERASE"/>
    <property type="match status" value="1"/>
</dbReference>
<comment type="caution">
    <text evidence="1">The sequence shown here is derived from an EMBL/GenBank/DDBJ whole genome shotgun (WGS) entry which is preliminary data.</text>
</comment>
<dbReference type="Pfam" id="PF02515">
    <property type="entry name" value="CoA_transf_3"/>
    <property type="match status" value="1"/>
</dbReference>
<dbReference type="InterPro" id="IPR023606">
    <property type="entry name" value="CoA-Trfase_III_dom_1_sf"/>
</dbReference>
<gene>
    <name evidence="1" type="ORF">CU103_29475</name>
</gene>
<evidence type="ECO:0000313" key="2">
    <source>
        <dbReference type="Proteomes" id="UP000241764"/>
    </source>
</evidence>
<dbReference type="InterPro" id="IPR003673">
    <property type="entry name" value="CoA-Trfase_fam_III"/>
</dbReference>
<protein>
    <submittedName>
        <fullName evidence="1">CoA transferase</fullName>
    </submittedName>
</protein>
<dbReference type="AlphaFoldDB" id="A0A2P7AQR6"/>
<dbReference type="EMBL" id="PGGM01000021">
    <property type="protein sequence ID" value="PSH56530.1"/>
    <property type="molecule type" value="Genomic_DNA"/>
</dbReference>
<dbReference type="SUPFAM" id="SSF89796">
    <property type="entry name" value="CoA-transferase family III (CaiB/BaiF)"/>
    <property type="match status" value="1"/>
</dbReference>
<evidence type="ECO:0000313" key="1">
    <source>
        <dbReference type="EMBL" id="PSH56530.1"/>
    </source>
</evidence>
<proteinExistence type="predicted"/>
<dbReference type="OrthoDB" id="9806585at2"/>